<name>A0A183ACM4_9TREM</name>
<dbReference type="AlphaFoldDB" id="A0A183ACM4"/>
<proteinExistence type="predicted"/>
<accession>A0A183ACM4</accession>
<dbReference type="Gene3D" id="2.30.42.10">
    <property type="match status" value="1"/>
</dbReference>
<dbReference type="OrthoDB" id="6252892at2759"/>
<reference evidence="4" key="1">
    <citation type="submission" date="2016-06" db="UniProtKB">
        <authorList>
            <consortium name="WormBaseParasite"/>
        </authorList>
    </citation>
    <scope>IDENTIFICATION</scope>
</reference>
<dbReference type="WBParaSite" id="ECPE_0000472101-mRNA-1">
    <property type="protein sequence ID" value="ECPE_0000472101-mRNA-1"/>
    <property type="gene ID" value="ECPE_0000472101"/>
</dbReference>
<dbReference type="Proteomes" id="UP000272942">
    <property type="component" value="Unassembled WGS sequence"/>
</dbReference>
<evidence type="ECO:0000259" key="1">
    <source>
        <dbReference type="PROSITE" id="PS50106"/>
    </source>
</evidence>
<reference evidence="2 3" key="2">
    <citation type="submission" date="2018-11" db="EMBL/GenBank/DDBJ databases">
        <authorList>
            <consortium name="Pathogen Informatics"/>
        </authorList>
    </citation>
    <scope>NUCLEOTIDE SEQUENCE [LARGE SCALE GENOMIC DNA]</scope>
    <source>
        <strain evidence="2 3">Egypt</strain>
    </source>
</reference>
<dbReference type="InterPro" id="IPR001478">
    <property type="entry name" value="PDZ"/>
</dbReference>
<dbReference type="Pfam" id="PF17820">
    <property type="entry name" value="PDZ_6"/>
    <property type="match status" value="1"/>
</dbReference>
<dbReference type="PROSITE" id="PS50106">
    <property type="entry name" value="PDZ"/>
    <property type="match status" value="1"/>
</dbReference>
<gene>
    <name evidence="2" type="ORF">ECPE_LOCUS4709</name>
</gene>
<organism evidence="4">
    <name type="scientific">Echinostoma caproni</name>
    <dbReference type="NCBI Taxonomy" id="27848"/>
    <lineage>
        <taxon>Eukaryota</taxon>
        <taxon>Metazoa</taxon>
        <taxon>Spiralia</taxon>
        <taxon>Lophotrochozoa</taxon>
        <taxon>Platyhelminthes</taxon>
        <taxon>Trematoda</taxon>
        <taxon>Digenea</taxon>
        <taxon>Plagiorchiida</taxon>
        <taxon>Echinostomata</taxon>
        <taxon>Echinostomatoidea</taxon>
        <taxon>Echinostomatidae</taxon>
        <taxon>Echinostoma</taxon>
    </lineage>
</organism>
<dbReference type="SMART" id="SM00228">
    <property type="entry name" value="PDZ"/>
    <property type="match status" value="1"/>
</dbReference>
<protein>
    <submittedName>
        <fullName evidence="4">PDZ domain-containing protein</fullName>
    </submittedName>
</protein>
<keyword evidence="3" id="KW-1185">Reference proteome</keyword>
<evidence type="ECO:0000313" key="3">
    <source>
        <dbReference type="Proteomes" id="UP000272942"/>
    </source>
</evidence>
<dbReference type="EMBL" id="UZAN01041571">
    <property type="protein sequence ID" value="VDP73444.1"/>
    <property type="molecule type" value="Genomic_DNA"/>
</dbReference>
<feature type="domain" description="PDZ" evidence="1">
    <location>
        <begin position="14"/>
        <end position="108"/>
    </location>
</feature>
<evidence type="ECO:0000313" key="2">
    <source>
        <dbReference type="EMBL" id="VDP73444.1"/>
    </source>
</evidence>
<dbReference type="InterPro" id="IPR036034">
    <property type="entry name" value="PDZ_sf"/>
</dbReference>
<dbReference type="InterPro" id="IPR041489">
    <property type="entry name" value="PDZ_6"/>
</dbReference>
<dbReference type="SUPFAM" id="SSF50156">
    <property type="entry name" value="PDZ domain-like"/>
    <property type="match status" value="1"/>
</dbReference>
<evidence type="ECO:0000313" key="4">
    <source>
        <dbReference type="WBParaSite" id="ECPE_0000472101-mRNA-1"/>
    </source>
</evidence>
<sequence>MASWKPETEVECFNVILNRNPSYGFGILIRRGLSTQRKTLQKNGQFLESRSHVLYAEPGPCGIRCGLLPGDRLLAVNGQSVEGFVRNEVIQLIRSSGTQITVQVQPSPELVEFSLRYLVPFTAVSPAPEAYRVCVRQHLVEIGSLRHLSEELCKASAVVMLLP</sequence>